<keyword evidence="3 6" id="KW-0812">Transmembrane</keyword>
<comment type="subcellular location">
    <subcellularLocation>
        <location evidence="1">Cell membrane</location>
        <topology evidence="1">Multi-pass membrane protein</topology>
    </subcellularLocation>
</comment>
<evidence type="ECO:0000256" key="4">
    <source>
        <dbReference type="ARBA" id="ARBA00022989"/>
    </source>
</evidence>
<evidence type="ECO:0000259" key="7">
    <source>
        <dbReference type="PROSITE" id="PS50262"/>
    </source>
</evidence>
<accession>A7SBT6</accession>
<evidence type="ECO:0000313" key="9">
    <source>
        <dbReference type="Proteomes" id="UP000001593"/>
    </source>
</evidence>
<evidence type="ECO:0000256" key="2">
    <source>
        <dbReference type="ARBA" id="ARBA00022475"/>
    </source>
</evidence>
<feature type="domain" description="G-protein coupled receptors family 1 profile" evidence="7">
    <location>
        <begin position="46"/>
        <end position="79"/>
    </location>
</feature>
<keyword evidence="2" id="KW-1003">Cell membrane</keyword>
<keyword evidence="5 6" id="KW-0472">Membrane</keyword>
<evidence type="ECO:0000256" key="6">
    <source>
        <dbReference type="SAM" id="Phobius"/>
    </source>
</evidence>
<dbReference type="SUPFAM" id="SSF81321">
    <property type="entry name" value="Family A G protein-coupled receptor-like"/>
    <property type="match status" value="2"/>
</dbReference>
<organism evidence="8 9">
    <name type="scientific">Nematostella vectensis</name>
    <name type="common">Starlet sea anemone</name>
    <dbReference type="NCBI Taxonomy" id="45351"/>
    <lineage>
        <taxon>Eukaryota</taxon>
        <taxon>Metazoa</taxon>
        <taxon>Cnidaria</taxon>
        <taxon>Anthozoa</taxon>
        <taxon>Hexacorallia</taxon>
        <taxon>Actiniaria</taxon>
        <taxon>Edwardsiidae</taxon>
        <taxon>Nematostella</taxon>
    </lineage>
</organism>
<feature type="transmembrane region" description="Helical" evidence="6">
    <location>
        <begin position="63"/>
        <end position="81"/>
    </location>
</feature>
<keyword evidence="9" id="KW-1185">Reference proteome</keyword>
<dbReference type="PRINTS" id="PR00237">
    <property type="entry name" value="GPCRRHODOPSN"/>
</dbReference>
<feature type="transmembrane region" description="Helical" evidence="6">
    <location>
        <begin position="33"/>
        <end position="57"/>
    </location>
</feature>
<dbReference type="GO" id="GO:0005886">
    <property type="term" value="C:plasma membrane"/>
    <property type="evidence" value="ECO:0007669"/>
    <property type="project" value="UniProtKB-SubCell"/>
</dbReference>
<dbReference type="CDD" id="cd00637">
    <property type="entry name" value="7tm_classA_rhodopsin-like"/>
    <property type="match status" value="1"/>
</dbReference>
<evidence type="ECO:0000313" key="8">
    <source>
        <dbReference type="EMBL" id="EDO38848.1"/>
    </source>
</evidence>
<feature type="transmembrane region" description="Helical" evidence="6">
    <location>
        <begin position="176"/>
        <end position="201"/>
    </location>
</feature>
<dbReference type="PANTHER" id="PTHR22750">
    <property type="entry name" value="G-PROTEIN COUPLED RECEPTOR"/>
    <property type="match status" value="1"/>
</dbReference>
<evidence type="ECO:0000256" key="3">
    <source>
        <dbReference type="ARBA" id="ARBA00022692"/>
    </source>
</evidence>
<dbReference type="GO" id="GO:0004930">
    <property type="term" value="F:G protein-coupled receptor activity"/>
    <property type="evidence" value="ECO:0007669"/>
    <property type="project" value="InterPro"/>
</dbReference>
<dbReference type="AlphaFoldDB" id="A7SBT6"/>
<proteinExistence type="predicted"/>
<name>A7SBT6_NEMVE</name>
<dbReference type="Gene3D" id="1.20.1070.10">
    <property type="entry name" value="Rhodopsin 7-helix transmembrane proteins"/>
    <property type="match status" value="2"/>
</dbReference>
<feature type="transmembrane region" description="Helical" evidence="6">
    <location>
        <begin position="213"/>
        <end position="231"/>
    </location>
</feature>
<reference evidence="8 9" key="1">
    <citation type="journal article" date="2007" name="Science">
        <title>Sea anemone genome reveals ancestral eumetazoan gene repertoire and genomic organization.</title>
        <authorList>
            <person name="Putnam N.H."/>
            <person name="Srivastava M."/>
            <person name="Hellsten U."/>
            <person name="Dirks B."/>
            <person name="Chapman J."/>
            <person name="Salamov A."/>
            <person name="Terry A."/>
            <person name="Shapiro H."/>
            <person name="Lindquist E."/>
            <person name="Kapitonov V.V."/>
            <person name="Jurka J."/>
            <person name="Genikhovich G."/>
            <person name="Grigoriev I.V."/>
            <person name="Lucas S.M."/>
            <person name="Steele R.E."/>
            <person name="Finnerty J.R."/>
            <person name="Technau U."/>
            <person name="Martindale M.Q."/>
            <person name="Rokhsar D.S."/>
        </authorList>
    </citation>
    <scope>NUCLEOTIDE SEQUENCE [LARGE SCALE GENOMIC DNA]</scope>
    <source>
        <strain evidence="9">CH2 X CH6</strain>
    </source>
</reference>
<keyword evidence="4 6" id="KW-1133">Transmembrane helix</keyword>
<dbReference type="InParanoid" id="A7SBT6"/>
<dbReference type="HOGENOM" id="CLU_1091084_0_0_1"/>
<evidence type="ECO:0000256" key="5">
    <source>
        <dbReference type="ARBA" id="ARBA00023136"/>
    </source>
</evidence>
<sequence>MNDTRLCPDYLQKYFAEQYDPASWLTRAEYVNLIINTLSTVPAIFLNLLVIAAILRFDTLRSPSFLLICSMAVSDFLVVAFRYKRFYAGIFVNGNADKRGSISRVAQRKKHGLASDESVSSDTSSDDVKLDLSNMADLGNGTSLASVRYRPEETLSLTNSFSEVNLVKYKKIYRTMYLIIALLFAFYAVLVVVTPAVYFVSGYNTCTKLVSDLGVAMIHLNSALNPIIYLVRMREVRAACLTLIKQLKDLRFLPI</sequence>
<dbReference type="PROSITE" id="PS50262">
    <property type="entry name" value="G_PROTEIN_RECEP_F1_2"/>
    <property type="match status" value="1"/>
</dbReference>
<dbReference type="Proteomes" id="UP000001593">
    <property type="component" value="Unassembled WGS sequence"/>
</dbReference>
<dbReference type="EMBL" id="DS469618">
    <property type="protein sequence ID" value="EDO38848.1"/>
    <property type="molecule type" value="Genomic_DNA"/>
</dbReference>
<protein>
    <recommendedName>
        <fullName evidence="7">G-protein coupled receptors family 1 profile domain-containing protein</fullName>
    </recommendedName>
</protein>
<dbReference type="InterPro" id="IPR017452">
    <property type="entry name" value="GPCR_Rhodpsn_7TM"/>
</dbReference>
<gene>
    <name evidence="8" type="ORF">NEMVEDRAFT_v1g209855</name>
</gene>
<evidence type="ECO:0000256" key="1">
    <source>
        <dbReference type="ARBA" id="ARBA00004651"/>
    </source>
</evidence>
<dbReference type="InterPro" id="IPR000276">
    <property type="entry name" value="GPCR_Rhodpsn"/>
</dbReference>